<name>A0A8D8C979_CULPI</name>
<organism evidence="1">
    <name type="scientific">Culex pipiens</name>
    <name type="common">House mosquito</name>
    <dbReference type="NCBI Taxonomy" id="7175"/>
    <lineage>
        <taxon>Eukaryota</taxon>
        <taxon>Metazoa</taxon>
        <taxon>Ecdysozoa</taxon>
        <taxon>Arthropoda</taxon>
        <taxon>Hexapoda</taxon>
        <taxon>Insecta</taxon>
        <taxon>Pterygota</taxon>
        <taxon>Neoptera</taxon>
        <taxon>Endopterygota</taxon>
        <taxon>Diptera</taxon>
        <taxon>Nematocera</taxon>
        <taxon>Culicoidea</taxon>
        <taxon>Culicidae</taxon>
        <taxon>Culicinae</taxon>
        <taxon>Culicini</taxon>
        <taxon>Culex</taxon>
        <taxon>Culex</taxon>
    </lineage>
</organism>
<dbReference type="AlphaFoldDB" id="A0A8D8C979"/>
<sequence length="136" mass="15048">MVLTCVCLTCEQIPFCQFNVLIFFLDDRWQNVCALTGQSGQEPVSSLQTVVTGASGYRWKSDDSSRLPPGNDWHNSFEPAALARSSSPVEAAAVPGQKCSPNMRQTRHRDDLELLLNVCSIQRKASHCSQHPRALS</sequence>
<protein>
    <submittedName>
        <fullName evidence="1">(northern house mosquito) hypothetical protein</fullName>
    </submittedName>
</protein>
<evidence type="ECO:0000313" key="1">
    <source>
        <dbReference type="EMBL" id="CAG6489241.1"/>
    </source>
</evidence>
<proteinExistence type="predicted"/>
<dbReference type="EMBL" id="HBUE01111974">
    <property type="protein sequence ID" value="CAG6489241.1"/>
    <property type="molecule type" value="Transcribed_RNA"/>
</dbReference>
<accession>A0A8D8C979</accession>
<reference evidence="1" key="1">
    <citation type="submission" date="2021-05" db="EMBL/GenBank/DDBJ databases">
        <authorList>
            <person name="Alioto T."/>
            <person name="Alioto T."/>
            <person name="Gomez Garrido J."/>
        </authorList>
    </citation>
    <scope>NUCLEOTIDE SEQUENCE</scope>
</reference>